<dbReference type="PANTHER" id="PTHR31251">
    <property type="entry name" value="SQUAMOSA PROMOTER-BINDING-LIKE PROTEIN 4"/>
    <property type="match status" value="1"/>
</dbReference>
<keyword evidence="8" id="KW-0539">Nucleus</keyword>
<dbReference type="GO" id="GO:0008270">
    <property type="term" value="F:zinc ion binding"/>
    <property type="evidence" value="ECO:0007669"/>
    <property type="project" value="UniProtKB-KW"/>
</dbReference>
<reference evidence="13" key="1">
    <citation type="submission" date="2023-05" db="EMBL/GenBank/DDBJ databases">
        <authorList>
            <person name="L J."/>
        </authorList>
    </citation>
    <scope>NUCLEOTIDE SEQUENCE</scope>
</reference>
<evidence type="ECO:0000313" key="13">
    <source>
        <dbReference type="EMBL" id="WMI30917.1"/>
    </source>
</evidence>
<comment type="function">
    <text evidence="9">Probable transcriptional factor. Binds to the promoter of the SQUAMOSA gene.</text>
</comment>
<evidence type="ECO:0000256" key="11">
    <source>
        <dbReference type="SAM" id="MobiDB-lite"/>
    </source>
</evidence>
<evidence type="ECO:0000256" key="4">
    <source>
        <dbReference type="ARBA" id="ARBA00022833"/>
    </source>
</evidence>
<keyword evidence="5" id="KW-0805">Transcription regulation</keyword>
<dbReference type="PANTHER" id="PTHR31251:SF74">
    <property type="entry name" value="SQUAMOSA PROMOTER-BINDING-LIKE PROTEIN 2"/>
    <property type="match status" value="1"/>
</dbReference>
<evidence type="ECO:0000256" key="5">
    <source>
        <dbReference type="ARBA" id="ARBA00023015"/>
    </source>
</evidence>
<protein>
    <submittedName>
        <fullName evidence="13">Squamosa promter-binding-like protein 16</fullName>
    </submittedName>
</protein>
<evidence type="ECO:0000256" key="1">
    <source>
        <dbReference type="ARBA" id="ARBA00004123"/>
    </source>
</evidence>
<evidence type="ECO:0000256" key="6">
    <source>
        <dbReference type="ARBA" id="ARBA00023125"/>
    </source>
</evidence>
<dbReference type="InterPro" id="IPR044817">
    <property type="entry name" value="SBP-like"/>
</dbReference>
<dbReference type="InterPro" id="IPR004333">
    <property type="entry name" value="SBP_dom"/>
</dbReference>
<feature type="domain" description="SBP-type" evidence="12">
    <location>
        <begin position="173"/>
        <end position="250"/>
    </location>
</feature>
<evidence type="ECO:0000259" key="12">
    <source>
        <dbReference type="PROSITE" id="PS51141"/>
    </source>
</evidence>
<dbReference type="SUPFAM" id="SSF103612">
    <property type="entry name" value="SBT domain"/>
    <property type="match status" value="1"/>
</dbReference>
<comment type="subcellular location">
    <subcellularLocation>
        <location evidence="1">Nucleus</location>
    </subcellularLocation>
</comment>
<keyword evidence="3 10" id="KW-0863">Zinc-finger</keyword>
<dbReference type="Pfam" id="PF03110">
    <property type="entry name" value="SBP"/>
    <property type="match status" value="1"/>
</dbReference>
<evidence type="ECO:0000256" key="7">
    <source>
        <dbReference type="ARBA" id="ARBA00023163"/>
    </source>
</evidence>
<keyword evidence="7" id="KW-0804">Transcription</keyword>
<evidence type="ECO:0000256" key="3">
    <source>
        <dbReference type="ARBA" id="ARBA00022771"/>
    </source>
</evidence>
<evidence type="ECO:0000256" key="2">
    <source>
        <dbReference type="ARBA" id="ARBA00022723"/>
    </source>
</evidence>
<keyword evidence="2" id="KW-0479">Metal-binding</keyword>
<dbReference type="InterPro" id="IPR036893">
    <property type="entry name" value="SBP_sf"/>
</dbReference>
<dbReference type="EMBL" id="OR060851">
    <property type="protein sequence ID" value="WMI30917.1"/>
    <property type="molecule type" value="mRNA"/>
</dbReference>
<organism evidence="13">
    <name type="scientific">Diospyros sp. 'deyangshi'</name>
    <dbReference type="NCBI Taxonomy" id="2021615"/>
    <lineage>
        <taxon>Eukaryota</taxon>
        <taxon>Viridiplantae</taxon>
        <taxon>Streptophyta</taxon>
        <taxon>Embryophyta</taxon>
        <taxon>Tracheophyta</taxon>
        <taxon>Spermatophyta</taxon>
        <taxon>Magnoliopsida</taxon>
        <taxon>eudicotyledons</taxon>
        <taxon>Gunneridae</taxon>
        <taxon>Pentapetalae</taxon>
        <taxon>asterids</taxon>
        <taxon>Ericales</taxon>
        <taxon>Ebenaceae</taxon>
        <taxon>Diospyros</taxon>
    </lineage>
</organism>
<dbReference type="FunFam" id="4.10.1100.10:FF:000001">
    <property type="entry name" value="Squamosa promoter-binding-like protein 14"/>
    <property type="match status" value="1"/>
</dbReference>
<evidence type="ECO:0000256" key="9">
    <source>
        <dbReference type="ARBA" id="ARBA00056472"/>
    </source>
</evidence>
<name>A0AA51GH15_9ERIC</name>
<proteinExistence type="evidence at transcript level"/>
<dbReference type="AlphaFoldDB" id="A0AA51GH15"/>
<feature type="compositionally biased region" description="Low complexity" evidence="11">
    <location>
        <begin position="55"/>
        <end position="73"/>
    </location>
</feature>
<dbReference type="GO" id="GO:0003677">
    <property type="term" value="F:DNA binding"/>
    <property type="evidence" value="ECO:0007669"/>
    <property type="project" value="UniProtKB-KW"/>
</dbReference>
<gene>
    <name evidence="13" type="primary">SPL16</name>
</gene>
<dbReference type="PROSITE" id="PS51141">
    <property type="entry name" value="ZF_SBP"/>
    <property type="match status" value="1"/>
</dbReference>
<sequence length="444" mass="49047">MDWNAKPYWENLVAFNSKMTERHKKQPTDWGAEEEGEIDRGSFNLSGNGGGGSGSELAHASSARSSISASTDSSSKEEMKTSKSAFEVCHAFSKDFSEKSDLARSEIAEVSPPLEYPFGSGEPWISLKLGKRAYFENNSTLGDAKASSLSAVPASSTGSTTKKNKPFCQSTPPPRCQVEGCNLDLSSAKEYHRKHRVCETHSKWPKVVVGGLERRFCQQCSRFHSLSEFDEKKRSCRRRLSDHNARRRKPQQNAIQFNSTRLSSPFFDGKQQISFASNDASFFHTRSSENHEWENTWSGSKFTLSKGYLLKFEKTGAINGHLQLPGTDLMHAASAPCQNSSRPLPSKGSRAEVSTQGLKECPMLSSNPNTAPDIHRALSLLSTDSWGSEPANIVLDPPFHVDLTSSIPQPVMHGVPQGMPFASSEHWQAEHTTDLGRVHTFDCK</sequence>
<evidence type="ECO:0000256" key="10">
    <source>
        <dbReference type="PROSITE-ProRule" id="PRU00470"/>
    </source>
</evidence>
<keyword evidence="6" id="KW-0238">DNA-binding</keyword>
<dbReference type="Gene3D" id="4.10.1100.10">
    <property type="entry name" value="Transcription factor, SBP-box domain"/>
    <property type="match status" value="1"/>
</dbReference>
<keyword evidence="4" id="KW-0862">Zinc</keyword>
<dbReference type="GO" id="GO:0005634">
    <property type="term" value="C:nucleus"/>
    <property type="evidence" value="ECO:0007669"/>
    <property type="project" value="UniProtKB-SubCell"/>
</dbReference>
<evidence type="ECO:0000256" key="8">
    <source>
        <dbReference type="ARBA" id="ARBA00023242"/>
    </source>
</evidence>
<feature type="region of interest" description="Disordered" evidence="11">
    <location>
        <begin position="16"/>
        <end position="78"/>
    </location>
</feature>
<accession>A0AA51GH15</accession>